<keyword evidence="3" id="KW-1133">Transmembrane helix</keyword>
<accession>A0AAD5SWU4</accession>
<feature type="domain" description="Glycosyl transferase CAP10" evidence="4">
    <location>
        <begin position="234"/>
        <end position="499"/>
    </location>
</feature>
<organism evidence="5 6">
    <name type="scientific">Physocladia obscura</name>
    <dbReference type="NCBI Taxonomy" id="109957"/>
    <lineage>
        <taxon>Eukaryota</taxon>
        <taxon>Fungi</taxon>
        <taxon>Fungi incertae sedis</taxon>
        <taxon>Chytridiomycota</taxon>
        <taxon>Chytridiomycota incertae sedis</taxon>
        <taxon>Chytridiomycetes</taxon>
        <taxon>Chytridiales</taxon>
        <taxon>Chytriomycetaceae</taxon>
        <taxon>Physocladia</taxon>
    </lineage>
</organism>
<evidence type="ECO:0000259" key="4">
    <source>
        <dbReference type="SMART" id="SM00672"/>
    </source>
</evidence>
<protein>
    <recommendedName>
        <fullName evidence="4">Glycosyl transferase CAP10 domain-containing protein</fullName>
    </recommendedName>
</protein>
<keyword evidence="3" id="KW-0812">Transmembrane</keyword>
<gene>
    <name evidence="5" type="ORF">HK100_001416</name>
</gene>
<reference evidence="5" key="1">
    <citation type="submission" date="2020-05" db="EMBL/GenBank/DDBJ databases">
        <title>Phylogenomic resolution of chytrid fungi.</title>
        <authorList>
            <person name="Stajich J.E."/>
            <person name="Amses K."/>
            <person name="Simmons R."/>
            <person name="Seto K."/>
            <person name="Myers J."/>
            <person name="Bonds A."/>
            <person name="Quandt C.A."/>
            <person name="Barry K."/>
            <person name="Liu P."/>
            <person name="Grigoriev I."/>
            <person name="Longcore J.E."/>
            <person name="James T.Y."/>
        </authorList>
    </citation>
    <scope>NUCLEOTIDE SEQUENCE</scope>
    <source>
        <strain evidence="5">JEL0513</strain>
    </source>
</reference>
<evidence type="ECO:0000313" key="5">
    <source>
        <dbReference type="EMBL" id="KAJ3115238.1"/>
    </source>
</evidence>
<evidence type="ECO:0000256" key="2">
    <source>
        <dbReference type="ARBA" id="ARBA00022679"/>
    </source>
</evidence>
<name>A0AAD5SWU4_9FUNG</name>
<sequence>MVKRNRFAVIVVLVGCSAVIIMLSASLWLDAKTGDAKLAAVESMPIKSTPNFHDDLLPPIPADAVFNADGSLYLDVFNRSAPLGLAEWVAYAQSHSCSIKVADYLQVFRDTARWRSVGGVAASHVAREKGLMKLAEGRYTAGRGFQSPSRWPGPSGLLEPLDSVFIAAGIKSFVFLVNSKDEPLSLPLPSNGSTPTYNSGNASDVSPYLNQLDALARSPCFSRELSSAANAHGYFLGPGSFVTQPRAIPVFSQSKTRCFWDFVVPLAGQATVLRETHGHVNDVVAWEDKKPVLFWRGSTTSGSHSNTTNWRDFHRTRLVRWAQDLGRANPKRVFDAGIAIPDFSKSRPPPADQFFIDVGFGAVIQCQSSVCDEIKAEYPPKTLVSFEKTCEFKYLIVVDGNTWPNRLQRYLETNSVILYNGIFIDWYIWQLEPMVHYVPVAYDFSDLEEKMEWLMNNDDLARKISENARAFIRQKNELTQMQCYSGLMMLEYADLYKPDL</sequence>
<dbReference type="AlphaFoldDB" id="A0AAD5SWU4"/>
<keyword evidence="2" id="KW-0808">Transferase</keyword>
<dbReference type="EMBL" id="JADGJH010001304">
    <property type="protein sequence ID" value="KAJ3115238.1"/>
    <property type="molecule type" value="Genomic_DNA"/>
</dbReference>
<keyword evidence="3" id="KW-0472">Membrane</keyword>
<dbReference type="GO" id="GO:0016740">
    <property type="term" value="F:transferase activity"/>
    <property type="evidence" value="ECO:0007669"/>
    <property type="project" value="UniProtKB-KW"/>
</dbReference>
<dbReference type="Proteomes" id="UP001211907">
    <property type="component" value="Unassembled WGS sequence"/>
</dbReference>
<dbReference type="PANTHER" id="PTHR12203">
    <property type="entry name" value="KDEL LYS-ASP-GLU-LEU CONTAINING - RELATED"/>
    <property type="match status" value="1"/>
</dbReference>
<evidence type="ECO:0000256" key="1">
    <source>
        <dbReference type="ARBA" id="ARBA00010118"/>
    </source>
</evidence>
<evidence type="ECO:0000256" key="3">
    <source>
        <dbReference type="SAM" id="Phobius"/>
    </source>
</evidence>
<dbReference type="SMART" id="SM00672">
    <property type="entry name" value="CAP10"/>
    <property type="match status" value="1"/>
</dbReference>
<comment type="caution">
    <text evidence="5">The sequence shown here is derived from an EMBL/GenBank/DDBJ whole genome shotgun (WGS) entry which is preliminary data.</text>
</comment>
<evidence type="ECO:0000313" key="6">
    <source>
        <dbReference type="Proteomes" id="UP001211907"/>
    </source>
</evidence>
<dbReference type="Pfam" id="PF05686">
    <property type="entry name" value="Glyco_transf_90"/>
    <property type="match status" value="1"/>
</dbReference>
<comment type="similarity">
    <text evidence="1">Belongs to the glycosyltransferase 90 family.</text>
</comment>
<keyword evidence="6" id="KW-1185">Reference proteome</keyword>
<dbReference type="PANTHER" id="PTHR12203:SF35">
    <property type="entry name" value="PROTEIN O-GLUCOSYLTRANSFERASE 1"/>
    <property type="match status" value="1"/>
</dbReference>
<dbReference type="InterPro" id="IPR006598">
    <property type="entry name" value="CAP10"/>
</dbReference>
<dbReference type="InterPro" id="IPR051091">
    <property type="entry name" value="O-Glucosyltr/Glycosyltrsf_90"/>
</dbReference>
<proteinExistence type="inferred from homology"/>
<feature type="transmembrane region" description="Helical" evidence="3">
    <location>
        <begin position="7"/>
        <end position="29"/>
    </location>
</feature>